<dbReference type="InterPro" id="IPR006326">
    <property type="entry name" value="UDPGT_MGT-like"/>
</dbReference>
<keyword evidence="3" id="KW-0328">Glycosyltransferase</keyword>
<dbReference type="GO" id="GO:0008194">
    <property type="term" value="F:UDP-glycosyltransferase activity"/>
    <property type="evidence" value="ECO:0007669"/>
    <property type="project" value="InterPro"/>
</dbReference>
<organism evidence="4 5">
    <name type="scientific">Tsukamurella strandjordii</name>
    <dbReference type="NCBI Taxonomy" id="147577"/>
    <lineage>
        <taxon>Bacteria</taxon>
        <taxon>Bacillati</taxon>
        <taxon>Actinomycetota</taxon>
        <taxon>Actinomycetes</taxon>
        <taxon>Mycobacteriales</taxon>
        <taxon>Tsukamurellaceae</taxon>
        <taxon>Tsukamurella</taxon>
    </lineage>
</organism>
<evidence type="ECO:0000256" key="3">
    <source>
        <dbReference type="RuleBase" id="RU003718"/>
    </source>
</evidence>
<dbReference type="CDD" id="cd03784">
    <property type="entry name" value="GT1_Gtf-like"/>
    <property type="match status" value="1"/>
</dbReference>
<keyword evidence="5" id="KW-1185">Reference proteome</keyword>
<protein>
    <submittedName>
        <fullName evidence="4">Glycosyltransferase</fullName>
    </submittedName>
</protein>
<evidence type="ECO:0000313" key="5">
    <source>
        <dbReference type="Proteomes" id="UP001178281"/>
    </source>
</evidence>
<dbReference type="PROSITE" id="PS00375">
    <property type="entry name" value="UDPGT"/>
    <property type="match status" value="1"/>
</dbReference>
<dbReference type="Proteomes" id="UP001178281">
    <property type="component" value="Unassembled WGS sequence"/>
</dbReference>
<dbReference type="GO" id="GO:0016758">
    <property type="term" value="F:hexosyltransferase activity"/>
    <property type="evidence" value="ECO:0007669"/>
    <property type="project" value="InterPro"/>
</dbReference>
<dbReference type="Pfam" id="PF00201">
    <property type="entry name" value="UDPGT"/>
    <property type="match status" value="1"/>
</dbReference>
<reference evidence="4" key="1">
    <citation type="submission" date="2023-08" db="EMBL/GenBank/DDBJ databases">
        <title>The draft genome of Tsukamurella strandjordii strain 050030.</title>
        <authorList>
            <person name="Zhao F."/>
            <person name="Feng Y."/>
            <person name="Zong Z."/>
        </authorList>
    </citation>
    <scope>NUCLEOTIDE SEQUENCE</scope>
    <source>
        <strain evidence="4">050030</strain>
    </source>
</reference>
<dbReference type="InterPro" id="IPR050426">
    <property type="entry name" value="Glycosyltransferase_28"/>
</dbReference>
<comment type="caution">
    <text evidence="4">The sequence shown here is derived from an EMBL/GenBank/DDBJ whole genome shotgun (WGS) entry which is preliminary data.</text>
</comment>
<dbReference type="AlphaFoldDB" id="A0AA90SKF7"/>
<dbReference type="EMBL" id="JAUTIX010000002">
    <property type="protein sequence ID" value="MDP0397193.1"/>
    <property type="molecule type" value="Genomic_DNA"/>
</dbReference>
<dbReference type="GO" id="GO:0017000">
    <property type="term" value="P:antibiotic biosynthetic process"/>
    <property type="evidence" value="ECO:0007669"/>
    <property type="project" value="UniProtKB-ARBA"/>
</dbReference>
<dbReference type="PANTHER" id="PTHR48050">
    <property type="entry name" value="STEROL 3-BETA-GLUCOSYLTRANSFERASE"/>
    <property type="match status" value="1"/>
</dbReference>
<keyword evidence="2 3" id="KW-0808">Transferase</keyword>
<dbReference type="SUPFAM" id="SSF53756">
    <property type="entry name" value="UDP-Glycosyltransferase/glycogen phosphorylase"/>
    <property type="match status" value="1"/>
</dbReference>
<evidence type="ECO:0000256" key="2">
    <source>
        <dbReference type="ARBA" id="ARBA00022679"/>
    </source>
</evidence>
<name>A0AA90SKF7_9ACTN</name>
<gene>
    <name evidence="4" type="ORF">Q7X28_04570</name>
</gene>
<dbReference type="PANTHER" id="PTHR48050:SF13">
    <property type="entry name" value="STEROL 3-BETA-GLUCOSYLTRANSFERASE UGT80A2"/>
    <property type="match status" value="1"/>
</dbReference>
<dbReference type="NCBIfam" id="TIGR01426">
    <property type="entry name" value="MGT"/>
    <property type="match status" value="1"/>
</dbReference>
<sequence length="408" mass="43473">MAHIAMFSIPAPGHVLPALDLLAELVRRGHRVTYANDPSMRDAIEATGAELKPYTSVIPKLGEAATADAEDGFAGDVIDQLSVFADEYENQLPQWFALYEDDRPDLILYDIAGAMSLVLARAWGVPALQVSPTYVAWEGYADDMADFHTMLRTDPRGIAMLARQDALLARYGIETDSLEFIGTPERSLVLIAPSMQPNADRVDRSIYTFTGPARRLPEAAPSTQGRPATLLVSFGSAFTDQPDTYRAACDFAVARPDWRVILQVGGRTDPSTVTASDGALPPNVEVHPWIDQVTVLGETDVFLTHAGMGGSTEAMLTGTPVITAPQAADQFQNAEMLASAGIAVPLPEPLDAVSLGAACDAALQLTGRARELAAELAELGGLDRAADVVLELLPSAGGPSHRTDVLLD</sequence>
<evidence type="ECO:0000256" key="1">
    <source>
        <dbReference type="ARBA" id="ARBA00009995"/>
    </source>
</evidence>
<accession>A0AA90SKF7</accession>
<comment type="similarity">
    <text evidence="1 3">Belongs to the UDP-glycosyltransferase family.</text>
</comment>
<proteinExistence type="inferred from homology"/>
<evidence type="ECO:0000313" key="4">
    <source>
        <dbReference type="EMBL" id="MDP0397193.1"/>
    </source>
</evidence>
<dbReference type="InterPro" id="IPR035595">
    <property type="entry name" value="UDP_glycos_trans_CS"/>
</dbReference>
<dbReference type="InterPro" id="IPR002213">
    <property type="entry name" value="UDP_glucos_trans"/>
</dbReference>
<dbReference type="RefSeq" id="WP_305110451.1">
    <property type="nucleotide sequence ID" value="NZ_JAUTIX010000002.1"/>
</dbReference>
<dbReference type="Gene3D" id="3.40.50.2000">
    <property type="entry name" value="Glycogen Phosphorylase B"/>
    <property type="match status" value="2"/>
</dbReference>